<evidence type="ECO:0000313" key="3">
    <source>
        <dbReference type="Proteomes" id="UP000824755"/>
    </source>
</evidence>
<name>A0ABX8WN06_9GAMM</name>
<reference evidence="2 3" key="1">
    <citation type="submission" date="2021-08" db="EMBL/GenBank/DDBJ databases">
        <title>Lysobacter sp. strain CJ11 Genome sequencing and assembly.</title>
        <authorList>
            <person name="Kim I."/>
        </authorList>
    </citation>
    <scope>NUCLEOTIDE SEQUENCE [LARGE SCALE GENOMIC DNA]</scope>
    <source>
        <strain evidence="2 3">CJ11</strain>
    </source>
</reference>
<keyword evidence="3" id="KW-1185">Reference proteome</keyword>
<organism evidence="2 3">
    <name type="scientific">Lysobacter soyae</name>
    <dbReference type="NCBI Taxonomy" id="2764185"/>
    <lineage>
        <taxon>Bacteria</taxon>
        <taxon>Pseudomonadati</taxon>
        <taxon>Pseudomonadota</taxon>
        <taxon>Gammaproteobacteria</taxon>
        <taxon>Lysobacterales</taxon>
        <taxon>Lysobacteraceae</taxon>
        <taxon>Lysobacter</taxon>
    </lineage>
</organism>
<dbReference type="Proteomes" id="UP000824755">
    <property type="component" value="Chromosome"/>
</dbReference>
<evidence type="ECO:0000259" key="1">
    <source>
        <dbReference type="Pfam" id="PF12706"/>
    </source>
</evidence>
<feature type="domain" description="Metallo-beta-lactamase" evidence="1">
    <location>
        <begin position="62"/>
        <end position="257"/>
    </location>
</feature>
<dbReference type="Gene3D" id="3.60.15.10">
    <property type="entry name" value="Ribonuclease Z/Hydroxyacylglutathione hydrolase-like"/>
    <property type="match status" value="1"/>
</dbReference>
<dbReference type="InterPro" id="IPR001279">
    <property type="entry name" value="Metallo-B-lactamas"/>
</dbReference>
<accession>A0ABX8WN06</accession>
<dbReference type="SUPFAM" id="SSF56281">
    <property type="entry name" value="Metallo-hydrolase/oxidoreductase"/>
    <property type="match status" value="1"/>
</dbReference>
<dbReference type="RefSeq" id="WP_220378975.1">
    <property type="nucleotide sequence ID" value="NZ_CP080544.1"/>
</dbReference>
<dbReference type="PANTHER" id="PTHR15032">
    <property type="entry name" value="N-ACYL-PHOSPHATIDYLETHANOLAMINE-HYDROLYZING PHOSPHOLIPASE D"/>
    <property type="match status" value="1"/>
</dbReference>
<proteinExistence type="predicted"/>
<evidence type="ECO:0000313" key="2">
    <source>
        <dbReference type="EMBL" id="QYR52188.1"/>
    </source>
</evidence>
<sequence length="343" mass="37981">MWSDTSALTILGMLKAVPASAPVAPVPYAHDTARRLAIAPRSGLRITWFGHSWTLVEIDGIRVLIDPIESLRASPFQFVGPERWFPPPIPLSALLDVDVVVISHDHYDHLDMGSIKTLAAGKTRFVLPLGVGAHLARWGVAPDRITELDWWETAKVGDVALTLTPARHASGRVNPQRNRTLWGGYAMVGPQHRVWYSGDTGLTAQFEAVGERFGPFDVTLIESGQYDARWPDWHIGPEQAVQANLWARGKLMIPVHWGLFKLARHGWTEPAERVLAAAHCANVAVATPKPGLPFEPAFDSSPRWWPESVWSGPEQTPIVATRNGQKSAVYSLQFKPDCNRPHH</sequence>
<dbReference type="EMBL" id="CP080544">
    <property type="protein sequence ID" value="QYR52188.1"/>
    <property type="molecule type" value="Genomic_DNA"/>
</dbReference>
<dbReference type="Pfam" id="PF12706">
    <property type="entry name" value="Lactamase_B_2"/>
    <property type="match status" value="1"/>
</dbReference>
<dbReference type="InterPro" id="IPR036866">
    <property type="entry name" value="RibonucZ/Hydroxyglut_hydro"/>
</dbReference>
<protein>
    <submittedName>
        <fullName evidence="2">MBL fold metallo-hydrolase</fullName>
    </submittedName>
</protein>
<dbReference type="PANTHER" id="PTHR15032:SF4">
    <property type="entry name" value="N-ACYL-PHOSPHATIDYLETHANOLAMINE-HYDROLYZING PHOSPHOLIPASE D"/>
    <property type="match status" value="1"/>
</dbReference>
<gene>
    <name evidence="2" type="ORF">H8L67_06080</name>
</gene>